<dbReference type="InterPro" id="IPR004637">
    <property type="entry name" value="Dat"/>
</dbReference>
<evidence type="ECO:0000256" key="12">
    <source>
        <dbReference type="ARBA" id="ARBA00031476"/>
    </source>
</evidence>
<comment type="function">
    <text evidence="2">Catalyzes reversively the conversion of L-aspartate beta-semialdehyde (ASA) to L-2,4-diaminobutyrate (DABA) by transamination with L-glutamate.</text>
</comment>
<evidence type="ECO:0000256" key="15">
    <source>
        <dbReference type="SAM" id="MobiDB-lite"/>
    </source>
</evidence>
<evidence type="ECO:0000313" key="17">
    <source>
        <dbReference type="Proteomes" id="UP000653493"/>
    </source>
</evidence>
<keyword evidence="7 16" id="KW-0032">Aminotransferase</keyword>
<evidence type="ECO:0000256" key="5">
    <source>
        <dbReference type="ARBA" id="ARBA00013155"/>
    </source>
</evidence>
<name>A0A918GPK6_STRGD</name>
<reference evidence="16" key="1">
    <citation type="journal article" date="2014" name="Int. J. Syst. Evol. Microbiol.">
        <title>Complete genome sequence of Corynebacterium casei LMG S-19264T (=DSM 44701T), isolated from a smear-ripened cheese.</title>
        <authorList>
            <consortium name="US DOE Joint Genome Institute (JGI-PGF)"/>
            <person name="Walter F."/>
            <person name="Albersmeier A."/>
            <person name="Kalinowski J."/>
            <person name="Ruckert C."/>
        </authorList>
    </citation>
    <scope>NUCLEOTIDE SEQUENCE</scope>
    <source>
        <strain evidence="16">JCM 4234</strain>
    </source>
</reference>
<dbReference type="PANTHER" id="PTHR43552:SF1">
    <property type="entry name" value="DIAMINOBUTYRATE--2-OXOGLUTARATE AMINOTRANSFERASE"/>
    <property type="match status" value="1"/>
</dbReference>
<accession>A0A918GPK6</accession>
<dbReference type="EMBL" id="BMSL01000015">
    <property type="protein sequence ID" value="GGS51390.1"/>
    <property type="molecule type" value="Genomic_DNA"/>
</dbReference>
<evidence type="ECO:0000256" key="3">
    <source>
        <dbReference type="ARBA" id="ARBA00004946"/>
    </source>
</evidence>
<dbReference type="AlphaFoldDB" id="A0A918GPK6"/>
<dbReference type="GO" id="GO:0030170">
    <property type="term" value="F:pyridoxal phosphate binding"/>
    <property type="evidence" value="ECO:0007669"/>
    <property type="project" value="InterPro"/>
</dbReference>
<dbReference type="InterPro" id="IPR015422">
    <property type="entry name" value="PyrdxlP-dep_Trfase_small"/>
</dbReference>
<dbReference type="Gene3D" id="3.90.1150.10">
    <property type="entry name" value="Aspartate Aminotransferase, domain 1"/>
    <property type="match status" value="2"/>
</dbReference>
<keyword evidence="9 14" id="KW-0663">Pyridoxal phosphate</keyword>
<organism evidence="16 17">
    <name type="scientific">Streptomyces griseoviridis</name>
    <dbReference type="NCBI Taxonomy" id="45398"/>
    <lineage>
        <taxon>Bacteria</taxon>
        <taxon>Bacillati</taxon>
        <taxon>Actinomycetota</taxon>
        <taxon>Actinomycetes</taxon>
        <taxon>Kitasatosporales</taxon>
        <taxon>Streptomycetaceae</taxon>
        <taxon>Streptomyces</taxon>
    </lineage>
</organism>
<evidence type="ECO:0000256" key="8">
    <source>
        <dbReference type="ARBA" id="ARBA00022679"/>
    </source>
</evidence>
<dbReference type="Pfam" id="PF00202">
    <property type="entry name" value="Aminotran_3"/>
    <property type="match status" value="2"/>
</dbReference>
<evidence type="ECO:0000256" key="2">
    <source>
        <dbReference type="ARBA" id="ARBA00002189"/>
    </source>
</evidence>
<dbReference type="GO" id="GO:0045303">
    <property type="term" value="F:diaminobutyrate-2-oxoglutarate transaminase activity"/>
    <property type="evidence" value="ECO:0007669"/>
    <property type="project" value="UniProtKB-EC"/>
</dbReference>
<comment type="caution">
    <text evidence="16">The sequence shown here is derived from an EMBL/GenBank/DDBJ whole genome shotgun (WGS) entry which is preliminary data.</text>
</comment>
<dbReference type="InterPro" id="IPR015421">
    <property type="entry name" value="PyrdxlP-dep_Trfase_major"/>
</dbReference>
<dbReference type="EC" id="2.6.1.76" evidence="5"/>
<feature type="compositionally biased region" description="Basic and acidic residues" evidence="15">
    <location>
        <begin position="31"/>
        <end position="46"/>
    </location>
</feature>
<gene>
    <name evidence="16" type="ORF">GCM10010238_46120</name>
</gene>
<evidence type="ECO:0000256" key="4">
    <source>
        <dbReference type="ARBA" id="ARBA00008954"/>
    </source>
</evidence>
<keyword evidence="8" id="KW-0808">Transferase</keyword>
<protein>
    <recommendedName>
        <fullName evidence="6">Diaminobutyrate--2-oxoglutarate transaminase</fullName>
        <ecNumber evidence="5">2.6.1.76</ecNumber>
    </recommendedName>
    <alternativeName>
        <fullName evidence="11">DABA aminotransferase</fullName>
    </alternativeName>
    <alternativeName>
        <fullName evidence="12">Diaminobutyrate--2-oxoglutarate aminotransferase</fullName>
    </alternativeName>
    <alternativeName>
        <fullName evidence="10">L-2,4-diaminobutyric acid transaminase</fullName>
    </alternativeName>
</protein>
<evidence type="ECO:0000256" key="14">
    <source>
        <dbReference type="RuleBase" id="RU003560"/>
    </source>
</evidence>
<feature type="region of interest" description="Disordered" evidence="15">
    <location>
        <begin position="23"/>
        <end position="48"/>
    </location>
</feature>
<evidence type="ECO:0000256" key="9">
    <source>
        <dbReference type="ARBA" id="ARBA00022898"/>
    </source>
</evidence>
<comment type="similarity">
    <text evidence="4 14">Belongs to the class-III pyridoxal-phosphate-dependent aminotransferase family.</text>
</comment>
<evidence type="ECO:0000256" key="10">
    <source>
        <dbReference type="ARBA" id="ARBA00029744"/>
    </source>
</evidence>
<dbReference type="PANTHER" id="PTHR43552">
    <property type="entry name" value="DIAMINOBUTYRATE--2-OXOGLUTARATE AMINOTRANSFERASE"/>
    <property type="match status" value="1"/>
</dbReference>
<dbReference type="Gene3D" id="3.40.640.10">
    <property type="entry name" value="Type I PLP-dependent aspartate aminotransferase-like (Major domain)"/>
    <property type="match status" value="2"/>
</dbReference>
<comment type="pathway">
    <text evidence="3">Amine and polyamine biosynthesis; ectoine biosynthesis; L-ectoine from L-aspartate 4-semialdehyde: step 1/3.</text>
</comment>
<proteinExistence type="inferred from homology"/>
<evidence type="ECO:0000313" key="16">
    <source>
        <dbReference type="EMBL" id="GGS51390.1"/>
    </source>
</evidence>
<dbReference type="SUPFAM" id="SSF53383">
    <property type="entry name" value="PLP-dependent transferases"/>
    <property type="match status" value="1"/>
</dbReference>
<evidence type="ECO:0000256" key="11">
    <source>
        <dbReference type="ARBA" id="ARBA00030665"/>
    </source>
</evidence>
<dbReference type="InterPro" id="IPR015424">
    <property type="entry name" value="PyrdxlP-dep_Trfase"/>
</dbReference>
<dbReference type="InterPro" id="IPR005814">
    <property type="entry name" value="Aminotrans_3"/>
</dbReference>
<comment type="cofactor">
    <cofactor evidence="1">
        <name>pyridoxal 5'-phosphate</name>
        <dbReference type="ChEBI" id="CHEBI:597326"/>
    </cofactor>
</comment>
<dbReference type="Proteomes" id="UP000653493">
    <property type="component" value="Unassembled WGS sequence"/>
</dbReference>
<evidence type="ECO:0000256" key="13">
    <source>
        <dbReference type="ARBA" id="ARBA00049111"/>
    </source>
</evidence>
<comment type="catalytic activity">
    <reaction evidence="13">
        <text>L-2,4-diaminobutanoate + 2-oxoglutarate = L-aspartate 4-semialdehyde + L-glutamate</text>
        <dbReference type="Rhea" id="RHEA:11160"/>
        <dbReference type="ChEBI" id="CHEBI:16810"/>
        <dbReference type="ChEBI" id="CHEBI:29985"/>
        <dbReference type="ChEBI" id="CHEBI:58761"/>
        <dbReference type="ChEBI" id="CHEBI:537519"/>
        <dbReference type="EC" id="2.6.1.76"/>
    </reaction>
</comment>
<keyword evidence="17" id="KW-1185">Reference proteome</keyword>
<evidence type="ECO:0000256" key="1">
    <source>
        <dbReference type="ARBA" id="ARBA00001933"/>
    </source>
</evidence>
<reference evidence="16" key="2">
    <citation type="submission" date="2020-09" db="EMBL/GenBank/DDBJ databases">
        <authorList>
            <person name="Sun Q."/>
            <person name="Ohkuma M."/>
        </authorList>
    </citation>
    <scope>NUCLEOTIDE SEQUENCE</scope>
    <source>
        <strain evidence="16">JCM 4234</strain>
    </source>
</reference>
<sequence>MAESGCGGPGAEDAPMTLTARTAPAAMTRRPAHDGGARRQTGREAGTRTYPRALPIVPVRARGLTVEGADGRRYLDCLSGGGTLPLGHNHPVVLEAIRTVLDSGAPLHAPDLASPVRDAFVDELLGTLPPALARHARVRFCGPGEADAVATAVTLVRAATGRTGIVRYAEGMSDAALTGVGADLGTDTGPDAGPRARPAGVLLAPVSEEGVVPVPDDRTRRVRRLTAERSVPLIADETGTGVGRTGAYWAVDHAGIVPEVMVLSKAVGGSLPLSVVVHHEDLAPARRGSRPGAFSGNHLALAAGTATLAHVRTHRLAAHADALGSGMLRRLRELAAAHPCVGAVRGRGLMLGIEFVGAGGAGAHAPGVAAAVQRACLRRGLIVDAGGRPAHVVRLLPPLTTTEEQAAAVLDRLADAVESVARGGSGPASPEPRPR</sequence>
<dbReference type="PIRSF" id="PIRSF000521">
    <property type="entry name" value="Transaminase_4ab_Lys_Orn"/>
    <property type="match status" value="1"/>
</dbReference>
<evidence type="ECO:0000256" key="7">
    <source>
        <dbReference type="ARBA" id="ARBA00022576"/>
    </source>
</evidence>
<evidence type="ECO:0000256" key="6">
    <source>
        <dbReference type="ARBA" id="ARBA00014798"/>
    </source>
</evidence>